<accession>A0A6I4SKP2</accession>
<evidence type="ECO:0000313" key="12">
    <source>
        <dbReference type="Proteomes" id="UP000468943"/>
    </source>
</evidence>
<evidence type="ECO:0000256" key="7">
    <source>
        <dbReference type="ARBA" id="ARBA00023004"/>
    </source>
</evidence>
<organism evidence="11 12">
    <name type="scientific">Pontixanthobacter gangjinensis</name>
    <dbReference type="NCBI Taxonomy" id="1028742"/>
    <lineage>
        <taxon>Bacteria</taxon>
        <taxon>Pseudomonadati</taxon>
        <taxon>Pseudomonadota</taxon>
        <taxon>Alphaproteobacteria</taxon>
        <taxon>Sphingomonadales</taxon>
        <taxon>Erythrobacteraceae</taxon>
        <taxon>Pontixanthobacter</taxon>
    </lineage>
</organism>
<evidence type="ECO:0000256" key="5">
    <source>
        <dbReference type="ARBA" id="ARBA00022989"/>
    </source>
</evidence>
<keyword evidence="4" id="KW-0479">Metal-binding</keyword>
<dbReference type="Gene3D" id="2.102.10.10">
    <property type="entry name" value="Rieske [2Fe-2S] iron-sulphur domain"/>
    <property type="match status" value="1"/>
</dbReference>
<dbReference type="InterPro" id="IPR036922">
    <property type="entry name" value="Rieske_2Fe-2S_sf"/>
</dbReference>
<dbReference type="GO" id="GO:0051537">
    <property type="term" value="F:2 iron, 2 sulfur cluster binding"/>
    <property type="evidence" value="ECO:0007669"/>
    <property type="project" value="UniProtKB-KW"/>
</dbReference>
<evidence type="ECO:0000256" key="1">
    <source>
        <dbReference type="ARBA" id="ARBA00004370"/>
    </source>
</evidence>
<dbReference type="OrthoDB" id="7421815at2"/>
<dbReference type="Proteomes" id="UP000468943">
    <property type="component" value="Unassembled WGS sequence"/>
</dbReference>
<dbReference type="Pfam" id="PF00355">
    <property type="entry name" value="Rieske"/>
    <property type="match status" value="1"/>
</dbReference>
<dbReference type="SUPFAM" id="SSF50022">
    <property type="entry name" value="ISP domain"/>
    <property type="match status" value="1"/>
</dbReference>
<evidence type="ECO:0000256" key="2">
    <source>
        <dbReference type="ARBA" id="ARBA00022692"/>
    </source>
</evidence>
<keyword evidence="2" id="KW-0812">Transmembrane</keyword>
<keyword evidence="6" id="KW-0560">Oxidoreductase</keyword>
<evidence type="ECO:0000256" key="9">
    <source>
        <dbReference type="ARBA" id="ARBA00023136"/>
    </source>
</evidence>
<keyword evidence="3" id="KW-0001">2Fe-2S</keyword>
<sequence>MSAMTVQSHLAPSEEANLHYLGNYTRSIPVSLNRMMENAYDWEHLPFVHPSSFASIELIDQGEWGWRCKTGLPPAAGGGEQEVELLVDRPNHYWATTVLSGTGEGIQIHTQASDKGSSDGRMIAIDVRFYLPQAPETAAQSAMILGYLQGQYKTLYDEDEALMSSRQQALDDRKKVSDDIPSSVDLGIEAELDRGKSHPVSLERGRFAVRHHGGEWIAHAAVCPHMLGPLGDAEIDAEGLITCPWHAYRFEIDGGAEQQGRCGDLLPPPPIRLVDGHLFIGD</sequence>
<evidence type="ECO:0000313" key="11">
    <source>
        <dbReference type="EMBL" id="MXO56285.1"/>
    </source>
</evidence>
<proteinExistence type="predicted"/>
<comment type="caution">
    <text evidence="11">The sequence shown here is derived from an EMBL/GenBank/DDBJ whole genome shotgun (WGS) entry which is preliminary data.</text>
</comment>
<evidence type="ECO:0000256" key="4">
    <source>
        <dbReference type="ARBA" id="ARBA00022723"/>
    </source>
</evidence>
<keyword evidence="8" id="KW-0411">Iron-sulfur</keyword>
<dbReference type="RefSeq" id="WP_160597499.1">
    <property type="nucleotide sequence ID" value="NZ_WTYS01000001.1"/>
</dbReference>
<dbReference type="EMBL" id="WTYS01000001">
    <property type="protein sequence ID" value="MXO56285.1"/>
    <property type="molecule type" value="Genomic_DNA"/>
</dbReference>
<dbReference type="PANTHER" id="PTHR21266:SF32">
    <property type="entry name" value="CHOLESTEROL 7-DESATURASE NVD"/>
    <property type="match status" value="1"/>
</dbReference>
<reference evidence="11 12" key="1">
    <citation type="submission" date="2019-12" db="EMBL/GenBank/DDBJ databases">
        <title>Genomic-based taxomic classification of the family Erythrobacteraceae.</title>
        <authorList>
            <person name="Xu L."/>
        </authorList>
    </citation>
    <scope>NUCLEOTIDE SEQUENCE [LARGE SCALE GENOMIC DNA]</scope>
    <source>
        <strain evidence="11 12">JCM 17802</strain>
    </source>
</reference>
<dbReference type="PANTHER" id="PTHR21266">
    <property type="entry name" value="IRON-SULFUR DOMAIN CONTAINING PROTEIN"/>
    <property type="match status" value="1"/>
</dbReference>
<evidence type="ECO:0000256" key="6">
    <source>
        <dbReference type="ARBA" id="ARBA00023002"/>
    </source>
</evidence>
<gene>
    <name evidence="11" type="ORF">GRI36_05255</name>
</gene>
<dbReference type="InterPro" id="IPR017941">
    <property type="entry name" value="Rieske_2Fe-2S"/>
</dbReference>
<protein>
    <submittedName>
        <fullName evidence="11">Rieske 2Fe-2S domain-containing protein</fullName>
    </submittedName>
</protein>
<evidence type="ECO:0000256" key="3">
    <source>
        <dbReference type="ARBA" id="ARBA00022714"/>
    </source>
</evidence>
<dbReference type="GO" id="GO:0016491">
    <property type="term" value="F:oxidoreductase activity"/>
    <property type="evidence" value="ECO:0007669"/>
    <property type="project" value="UniProtKB-KW"/>
</dbReference>
<dbReference type="GO" id="GO:0016020">
    <property type="term" value="C:membrane"/>
    <property type="evidence" value="ECO:0007669"/>
    <property type="project" value="UniProtKB-SubCell"/>
</dbReference>
<keyword evidence="9" id="KW-0472">Membrane</keyword>
<evidence type="ECO:0000256" key="8">
    <source>
        <dbReference type="ARBA" id="ARBA00023014"/>
    </source>
</evidence>
<keyword evidence="7" id="KW-0408">Iron</keyword>
<dbReference type="AlphaFoldDB" id="A0A6I4SKP2"/>
<dbReference type="PROSITE" id="PS51296">
    <property type="entry name" value="RIESKE"/>
    <property type="match status" value="1"/>
</dbReference>
<dbReference type="GO" id="GO:0005737">
    <property type="term" value="C:cytoplasm"/>
    <property type="evidence" value="ECO:0007669"/>
    <property type="project" value="TreeGrafter"/>
</dbReference>
<dbReference type="CDD" id="cd03467">
    <property type="entry name" value="Rieske"/>
    <property type="match status" value="1"/>
</dbReference>
<keyword evidence="12" id="KW-1185">Reference proteome</keyword>
<name>A0A6I4SKP2_9SPHN</name>
<dbReference type="GO" id="GO:0046872">
    <property type="term" value="F:metal ion binding"/>
    <property type="evidence" value="ECO:0007669"/>
    <property type="project" value="UniProtKB-KW"/>
</dbReference>
<dbReference type="InterPro" id="IPR050584">
    <property type="entry name" value="Cholesterol_7-desaturase"/>
</dbReference>
<dbReference type="SUPFAM" id="SSF55961">
    <property type="entry name" value="Bet v1-like"/>
    <property type="match status" value="1"/>
</dbReference>
<comment type="subcellular location">
    <subcellularLocation>
        <location evidence="1">Membrane</location>
    </subcellularLocation>
</comment>
<keyword evidence="5" id="KW-1133">Transmembrane helix</keyword>
<feature type="domain" description="Rieske" evidence="10">
    <location>
        <begin position="184"/>
        <end position="280"/>
    </location>
</feature>
<evidence type="ECO:0000259" key="10">
    <source>
        <dbReference type="PROSITE" id="PS51296"/>
    </source>
</evidence>